<accession>A0A6A6I228</accession>
<dbReference type="EMBL" id="ML987202">
    <property type="protein sequence ID" value="KAF2244525.1"/>
    <property type="molecule type" value="Genomic_DNA"/>
</dbReference>
<proteinExistence type="inferred from homology"/>
<dbReference type="AlphaFoldDB" id="A0A6A6I228"/>
<dbReference type="PROSITE" id="PS50405">
    <property type="entry name" value="GST_CTER"/>
    <property type="match status" value="1"/>
</dbReference>
<evidence type="ECO:0000313" key="9">
    <source>
        <dbReference type="Proteomes" id="UP000800094"/>
    </source>
</evidence>
<dbReference type="PANTHER" id="PTHR44051">
    <property type="entry name" value="GLUTATHIONE S-TRANSFERASE-RELATED"/>
    <property type="match status" value="1"/>
</dbReference>
<organism evidence="8 9">
    <name type="scientific">Trematosphaeria pertusa</name>
    <dbReference type="NCBI Taxonomy" id="390896"/>
    <lineage>
        <taxon>Eukaryota</taxon>
        <taxon>Fungi</taxon>
        <taxon>Dikarya</taxon>
        <taxon>Ascomycota</taxon>
        <taxon>Pezizomycotina</taxon>
        <taxon>Dothideomycetes</taxon>
        <taxon>Pleosporomycetidae</taxon>
        <taxon>Pleosporales</taxon>
        <taxon>Massarineae</taxon>
        <taxon>Trematosphaeriaceae</taxon>
        <taxon>Trematosphaeria</taxon>
    </lineage>
</organism>
<feature type="domain" description="GST N-terminal" evidence="6">
    <location>
        <begin position="5"/>
        <end position="86"/>
    </location>
</feature>
<dbReference type="GO" id="GO:0004364">
    <property type="term" value="F:glutathione transferase activity"/>
    <property type="evidence" value="ECO:0007669"/>
    <property type="project" value="UniProtKB-EC"/>
</dbReference>
<dbReference type="PROSITE" id="PS50404">
    <property type="entry name" value="GST_NTER"/>
    <property type="match status" value="1"/>
</dbReference>
<evidence type="ECO:0000256" key="4">
    <source>
        <dbReference type="ARBA" id="ARBA00047960"/>
    </source>
</evidence>
<dbReference type="CDD" id="cd03048">
    <property type="entry name" value="GST_N_Ure2p_like"/>
    <property type="match status" value="1"/>
</dbReference>
<evidence type="ECO:0000256" key="5">
    <source>
        <dbReference type="RuleBase" id="RU003494"/>
    </source>
</evidence>
<dbReference type="SUPFAM" id="SSF52833">
    <property type="entry name" value="Thioredoxin-like"/>
    <property type="match status" value="1"/>
</dbReference>
<comment type="catalytic activity">
    <reaction evidence="4">
        <text>RX + glutathione = an S-substituted glutathione + a halide anion + H(+)</text>
        <dbReference type="Rhea" id="RHEA:16437"/>
        <dbReference type="ChEBI" id="CHEBI:15378"/>
        <dbReference type="ChEBI" id="CHEBI:16042"/>
        <dbReference type="ChEBI" id="CHEBI:17792"/>
        <dbReference type="ChEBI" id="CHEBI:57925"/>
        <dbReference type="ChEBI" id="CHEBI:90779"/>
        <dbReference type="EC" id="2.5.1.18"/>
    </reaction>
</comment>
<evidence type="ECO:0000259" key="7">
    <source>
        <dbReference type="PROSITE" id="PS50405"/>
    </source>
</evidence>
<dbReference type="EC" id="2.5.1.18" evidence="2"/>
<dbReference type="InterPro" id="IPR036249">
    <property type="entry name" value="Thioredoxin-like_sf"/>
</dbReference>
<dbReference type="SFLD" id="SFLDG00358">
    <property type="entry name" value="Main_(cytGST)"/>
    <property type="match status" value="1"/>
</dbReference>
<dbReference type="PANTHER" id="PTHR44051:SF20">
    <property type="entry name" value="GLUTATHIONE TRANSFERASE 1 (EUROFUNG)"/>
    <property type="match status" value="1"/>
</dbReference>
<dbReference type="SUPFAM" id="SSF47616">
    <property type="entry name" value="GST C-terminal domain-like"/>
    <property type="match status" value="1"/>
</dbReference>
<evidence type="ECO:0000259" key="6">
    <source>
        <dbReference type="PROSITE" id="PS50404"/>
    </source>
</evidence>
<evidence type="ECO:0000256" key="3">
    <source>
        <dbReference type="ARBA" id="ARBA00022679"/>
    </source>
</evidence>
<evidence type="ECO:0000313" key="8">
    <source>
        <dbReference type="EMBL" id="KAF2244525.1"/>
    </source>
</evidence>
<evidence type="ECO:0000256" key="2">
    <source>
        <dbReference type="ARBA" id="ARBA00012452"/>
    </source>
</evidence>
<dbReference type="Proteomes" id="UP000800094">
    <property type="component" value="Unassembled WGS sequence"/>
</dbReference>
<dbReference type="OrthoDB" id="422574at2759"/>
<comment type="similarity">
    <text evidence="1 5">Belongs to the GST superfamily.</text>
</comment>
<evidence type="ECO:0000256" key="1">
    <source>
        <dbReference type="ARBA" id="ARBA00007409"/>
    </source>
</evidence>
<dbReference type="SFLD" id="SFLDG01151">
    <property type="entry name" value="Main.2:_Nu-like"/>
    <property type="match status" value="1"/>
</dbReference>
<dbReference type="GeneID" id="54584476"/>
<protein>
    <recommendedName>
        <fullName evidence="2">glutathione transferase</fullName>
        <ecNumber evidence="2">2.5.1.18</ecNumber>
    </recommendedName>
</protein>
<dbReference type="SFLD" id="SFLDS00019">
    <property type="entry name" value="Glutathione_Transferase_(cytos"/>
    <property type="match status" value="1"/>
</dbReference>
<dbReference type="InterPro" id="IPR004046">
    <property type="entry name" value="GST_C"/>
</dbReference>
<dbReference type="RefSeq" id="XP_033679529.1">
    <property type="nucleotide sequence ID" value="XM_033831146.1"/>
</dbReference>
<keyword evidence="3 8" id="KW-0808">Transferase</keyword>
<dbReference type="InterPro" id="IPR040079">
    <property type="entry name" value="Glutathione_S-Trfase"/>
</dbReference>
<dbReference type="Pfam" id="PF00043">
    <property type="entry name" value="GST_C"/>
    <property type="match status" value="1"/>
</dbReference>
<dbReference type="Gene3D" id="1.20.1050.130">
    <property type="match status" value="1"/>
</dbReference>
<reference evidence="8" key="1">
    <citation type="journal article" date="2020" name="Stud. Mycol.">
        <title>101 Dothideomycetes genomes: a test case for predicting lifestyles and emergence of pathogens.</title>
        <authorList>
            <person name="Haridas S."/>
            <person name="Albert R."/>
            <person name="Binder M."/>
            <person name="Bloem J."/>
            <person name="Labutti K."/>
            <person name="Salamov A."/>
            <person name="Andreopoulos B."/>
            <person name="Baker S."/>
            <person name="Barry K."/>
            <person name="Bills G."/>
            <person name="Bluhm B."/>
            <person name="Cannon C."/>
            <person name="Castanera R."/>
            <person name="Culley D."/>
            <person name="Daum C."/>
            <person name="Ezra D."/>
            <person name="Gonzalez J."/>
            <person name="Henrissat B."/>
            <person name="Kuo A."/>
            <person name="Liang C."/>
            <person name="Lipzen A."/>
            <person name="Lutzoni F."/>
            <person name="Magnuson J."/>
            <person name="Mondo S."/>
            <person name="Nolan M."/>
            <person name="Ohm R."/>
            <person name="Pangilinan J."/>
            <person name="Park H.-J."/>
            <person name="Ramirez L."/>
            <person name="Alfaro M."/>
            <person name="Sun H."/>
            <person name="Tritt A."/>
            <person name="Yoshinaga Y."/>
            <person name="Zwiers L.-H."/>
            <person name="Turgeon B."/>
            <person name="Goodwin S."/>
            <person name="Spatafora J."/>
            <person name="Crous P."/>
            <person name="Grigoriev I."/>
        </authorList>
    </citation>
    <scope>NUCLEOTIDE SEQUENCE</scope>
    <source>
        <strain evidence="8">CBS 122368</strain>
    </source>
</reference>
<name>A0A6A6I228_9PLEO</name>
<feature type="domain" description="GST C-terminal" evidence="7">
    <location>
        <begin position="93"/>
        <end position="217"/>
    </location>
</feature>
<dbReference type="InterPro" id="IPR010987">
    <property type="entry name" value="Glutathione-S-Trfase_C-like"/>
</dbReference>
<keyword evidence="9" id="KW-1185">Reference proteome</keyword>
<dbReference type="InterPro" id="IPR004045">
    <property type="entry name" value="Glutathione_S-Trfase_N"/>
</dbReference>
<dbReference type="Pfam" id="PF02798">
    <property type="entry name" value="GST_N"/>
    <property type="match status" value="1"/>
</dbReference>
<dbReference type="InterPro" id="IPR036282">
    <property type="entry name" value="Glutathione-S-Trfase_C_sf"/>
</dbReference>
<gene>
    <name evidence="8" type="ORF">BU26DRAFT_533269</name>
</gene>
<sequence length="217" mass="24890">MTDIQPIKLWLTPPGPNPYKVLVILEELSLPYEIISFKFDDVKKPPFVTLNPNGRVPAIEDPNTGLTLWESGAIILYLVEQYDTQGRLTHGDKVVERNLERQWLMFQMSGQGPYFGQAAWFNILHPERIPSAMARYSAEVRRILSILDGHLATSPYLVGDKLTYADFSFIPWNSMVDILPGESKEEVFKGYKNVVRWQDSIMARDSWKKCVDTRAIL</sequence>